<dbReference type="AlphaFoldDB" id="A0A0G4GXY6"/>
<dbReference type="VEuPathDB" id="CryptoDB:Cvel_5358"/>
<feature type="domain" description="VWA7 N-terminal" evidence="2">
    <location>
        <begin position="15"/>
        <end position="100"/>
    </location>
</feature>
<dbReference type="Pfam" id="PF25107">
    <property type="entry name" value="VWA7_N"/>
    <property type="match status" value="1"/>
</dbReference>
<dbReference type="InterPro" id="IPR056862">
    <property type="entry name" value="VWA7_N"/>
</dbReference>
<organism evidence="3">
    <name type="scientific">Chromera velia CCMP2878</name>
    <dbReference type="NCBI Taxonomy" id="1169474"/>
    <lineage>
        <taxon>Eukaryota</taxon>
        <taxon>Sar</taxon>
        <taxon>Alveolata</taxon>
        <taxon>Colpodellida</taxon>
        <taxon>Chromeraceae</taxon>
        <taxon>Chromera</taxon>
    </lineage>
</organism>
<gene>
    <name evidence="3" type="ORF">Cvel_5358</name>
</gene>
<name>A0A0G4GXY6_9ALVE</name>
<feature type="compositionally biased region" description="Basic and acidic residues" evidence="1">
    <location>
        <begin position="279"/>
        <end position="288"/>
    </location>
</feature>
<evidence type="ECO:0000313" key="3">
    <source>
        <dbReference type="EMBL" id="CEM35734.1"/>
    </source>
</evidence>
<proteinExistence type="predicted"/>
<protein>
    <recommendedName>
        <fullName evidence="2">VWA7 N-terminal domain-containing protein</fullName>
    </recommendedName>
</protein>
<accession>A0A0G4GXY6</accession>
<feature type="compositionally biased region" description="Basic and acidic residues" evidence="1">
    <location>
        <begin position="260"/>
        <end position="271"/>
    </location>
</feature>
<evidence type="ECO:0000256" key="1">
    <source>
        <dbReference type="SAM" id="MobiDB-lite"/>
    </source>
</evidence>
<feature type="region of interest" description="Disordered" evidence="1">
    <location>
        <begin position="248"/>
        <end position="288"/>
    </location>
</feature>
<reference evidence="3" key="1">
    <citation type="submission" date="2014-11" db="EMBL/GenBank/DDBJ databases">
        <authorList>
            <person name="Otto D Thomas"/>
            <person name="Naeem Raeece"/>
        </authorList>
    </citation>
    <scope>NUCLEOTIDE SEQUENCE</scope>
</reference>
<feature type="compositionally biased region" description="Polar residues" evidence="1">
    <location>
        <begin position="249"/>
        <end position="258"/>
    </location>
</feature>
<dbReference type="EMBL" id="CDMZ01001657">
    <property type="protein sequence ID" value="CEM35734.1"/>
    <property type="molecule type" value="Genomic_DNA"/>
</dbReference>
<sequence length="288" mass="31390">MDITSEALKDVPVMMKRITFINSQHITADTANQLTSGQHWDSCGFSAGAKFVNRKIDEAVQALDPKAPNVNAAMKAFGLWLHSVQDFYAHSNWVESGYTSEVNADAEQRWTVPSPYSAWTAAGPDVIPLEGSPPPGITLSPVGSTGTDRKEISVSGAETGKGLMTGNVYWSTDCPAAVSRGHWDFGAWPPPAGGDCDAISPTCTGLNKDNPTRPKYAEARALAVKQTKTEYYRLKALVSKKYKGGKSFMESTFESPSFLQREERPHSESHRSPVPLGDGRQEGLRRRV</sequence>
<evidence type="ECO:0000259" key="2">
    <source>
        <dbReference type="Pfam" id="PF25107"/>
    </source>
</evidence>